<proteinExistence type="predicted"/>
<sequence length="61" mass="6851">MKELTTIELGQVSGAGSVMKKDDPALKEIGEYAKRIIDYMPYVIRPAWPVIPPYIEPVCDN</sequence>
<name>A0ABX7VI04_XENBU</name>
<accession>A0ABX7VI04</accession>
<dbReference type="Proteomes" id="UP000665047">
    <property type="component" value="Chromosome"/>
</dbReference>
<protein>
    <submittedName>
        <fullName evidence="1">Uncharacterized protein</fullName>
    </submittedName>
</protein>
<evidence type="ECO:0000313" key="1">
    <source>
        <dbReference type="EMBL" id="QTL38434.1"/>
    </source>
</evidence>
<keyword evidence="2" id="KW-1185">Reference proteome</keyword>
<dbReference type="EMBL" id="CP072455">
    <property type="protein sequence ID" value="QTL38434.1"/>
    <property type="molecule type" value="Genomic_DNA"/>
</dbReference>
<evidence type="ECO:0000313" key="2">
    <source>
        <dbReference type="Proteomes" id="UP000665047"/>
    </source>
</evidence>
<dbReference type="RefSeq" id="WP_209026629.1">
    <property type="nucleotide sequence ID" value="NZ_CP072455.1"/>
</dbReference>
<reference evidence="1 2" key="1">
    <citation type="submission" date="2021-03" db="EMBL/GenBank/DDBJ databases">
        <title>Complete Genome Sequence Data of Xenorhabdus budapestensis strain C72, a Candidate Biological Control Agent, from China.</title>
        <authorList>
            <person name="LI B."/>
            <person name="WANG S."/>
            <person name="QIU D."/>
        </authorList>
    </citation>
    <scope>NUCLEOTIDE SEQUENCE [LARGE SCALE GENOMIC DNA]</scope>
    <source>
        <strain evidence="1 2">C-7-2</strain>
    </source>
</reference>
<organism evidence="1 2">
    <name type="scientific">Xenorhabdus budapestensis</name>
    <dbReference type="NCBI Taxonomy" id="290110"/>
    <lineage>
        <taxon>Bacteria</taxon>
        <taxon>Pseudomonadati</taxon>
        <taxon>Pseudomonadota</taxon>
        <taxon>Gammaproteobacteria</taxon>
        <taxon>Enterobacterales</taxon>
        <taxon>Morganellaceae</taxon>
        <taxon>Xenorhabdus</taxon>
    </lineage>
</organism>
<gene>
    <name evidence="1" type="ORF">HGO23_10930</name>
</gene>